<evidence type="ECO:0008006" key="3">
    <source>
        <dbReference type="Google" id="ProtNLM"/>
    </source>
</evidence>
<gene>
    <name evidence="1" type="ORF">LIER_24397</name>
</gene>
<keyword evidence="2" id="KW-1185">Reference proteome</keyword>
<name>A0AAV3R174_LITER</name>
<organism evidence="1 2">
    <name type="scientific">Lithospermum erythrorhizon</name>
    <name type="common">Purple gromwell</name>
    <name type="synonym">Lithospermum officinale var. erythrorhizon</name>
    <dbReference type="NCBI Taxonomy" id="34254"/>
    <lineage>
        <taxon>Eukaryota</taxon>
        <taxon>Viridiplantae</taxon>
        <taxon>Streptophyta</taxon>
        <taxon>Embryophyta</taxon>
        <taxon>Tracheophyta</taxon>
        <taxon>Spermatophyta</taxon>
        <taxon>Magnoliopsida</taxon>
        <taxon>eudicotyledons</taxon>
        <taxon>Gunneridae</taxon>
        <taxon>Pentapetalae</taxon>
        <taxon>asterids</taxon>
        <taxon>lamiids</taxon>
        <taxon>Boraginales</taxon>
        <taxon>Boraginaceae</taxon>
        <taxon>Boraginoideae</taxon>
        <taxon>Lithospermeae</taxon>
        <taxon>Lithospermum</taxon>
    </lineage>
</organism>
<evidence type="ECO:0000313" key="2">
    <source>
        <dbReference type="Proteomes" id="UP001454036"/>
    </source>
</evidence>
<reference evidence="1 2" key="1">
    <citation type="submission" date="2024-01" db="EMBL/GenBank/DDBJ databases">
        <title>The complete chloroplast genome sequence of Lithospermum erythrorhizon: insights into the phylogenetic relationship among Boraginaceae species and the maternal lineages of purple gromwells.</title>
        <authorList>
            <person name="Okada T."/>
            <person name="Watanabe K."/>
        </authorList>
    </citation>
    <scope>NUCLEOTIDE SEQUENCE [LARGE SCALE GENOMIC DNA]</scope>
</reference>
<protein>
    <recommendedName>
        <fullName evidence="3">Integrase catalytic domain-containing protein</fullName>
    </recommendedName>
</protein>
<sequence>MYYDGAAHQEGAGLESFGEVLLRCLSSTETAQAMNEAPSRANGLAEAFNKTLCNILKKLSTPYALVYGVQIPSLRVAVNEEISQEEATQLRLQELDSLDEQQLNHKSRVDMSCLHSPRYEQKLSSTKVALLRKTHLHAFRRKLRTPVKLLDKESKKV</sequence>
<comment type="caution">
    <text evidence="1">The sequence shown here is derived from an EMBL/GenBank/DDBJ whole genome shotgun (WGS) entry which is preliminary data.</text>
</comment>
<proteinExistence type="predicted"/>
<dbReference type="AlphaFoldDB" id="A0AAV3R174"/>
<dbReference type="EMBL" id="BAABME010007074">
    <property type="protein sequence ID" value="GAA0170050.1"/>
    <property type="molecule type" value="Genomic_DNA"/>
</dbReference>
<accession>A0AAV3R174</accession>
<evidence type="ECO:0000313" key="1">
    <source>
        <dbReference type="EMBL" id="GAA0170050.1"/>
    </source>
</evidence>
<dbReference type="Proteomes" id="UP001454036">
    <property type="component" value="Unassembled WGS sequence"/>
</dbReference>